<comment type="caution">
    <text evidence="14">The sequence shown here is derived from an EMBL/GenBank/DDBJ whole genome shotgun (WGS) entry which is preliminary data.</text>
</comment>
<keyword evidence="6" id="KW-0479">Metal-binding</keyword>
<keyword evidence="3" id="KW-1003">Cell membrane</keyword>
<dbReference type="InterPro" id="IPR001915">
    <property type="entry name" value="Peptidase_M48"/>
</dbReference>
<dbReference type="PANTHER" id="PTHR43221:SF1">
    <property type="entry name" value="PROTEASE HTPX"/>
    <property type="match status" value="1"/>
</dbReference>
<evidence type="ECO:0000313" key="14">
    <source>
        <dbReference type="EMBL" id="MFD0930686.1"/>
    </source>
</evidence>
<keyword evidence="10" id="KW-0482">Metalloprotease</keyword>
<keyword evidence="4" id="KW-0645">Protease</keyword>
<dbReference type="Proteomes" id="UP001597106">
    <property type="component" value="Unassembled WGS sequence"/>
</dbReference>
<keyword evidence="8" id="KW-0862">Zinc</keyword>
<dbReference type="RefSeq" id="WP_379077438.1">
    <property type="nucleotide sequence ID" value="NZ_JBHTJW010000003.1"/>
</dbReference>
<evidence type="ECO:0000256" key="7">
    <source>
        <dbReference type="ARBA" id="ARBA00022801"/>
    </source>
</evidence>
<evidence type="ECO:0000256" key="8">
    <source>
        <dbReference type="ARBA" id="ARBA00022833"/>
    </source>
</evidence>
<dbReference type="EMBL" id="JBHTJW010000003">
    <property type="protein sequence ID" value="MFD0930686.1"/>
    <property type="molecule type" value="Genomic_DNA"/>
</dbReference>
<feature type="transmembrane region" description="Helical" evidence="12">
    <location>
        <begin position="21"/>
        <end position="44"/>
    </location>
</feature>
<evidence type="ECO:0000256" key="5">
    <source>
        <dbReference type="ARBA" id="ARBA00022692"/>
    </source>
</evidence>
<organism evidence="14 15">
    <name type="scientific">Methylophilus glucosoxydans</name>
    <dbReference type="NCBI Taxonomy" id="752553"/>
    <lineage>
        <taxon>Bacteria</taxon>
        <taxon>Pseudomonadati</taxon>
        <taxon>Pseudomonadota</taxon>
        <taxon>Betaproteobacteria</taxon>
        <taxon>Nitrosomonadales</taxon>
        <taxon>Methylophilaceae</taxon>
        <taxon>Methylophilus</taxon>
    </lineage>
</organism>
<keyword evidence="7" id="KW-0378">Hydrolase</keyword>
<evidence type="ECO:0000256" key="9">
    <source>
        <dbReference type="ARBA" id="ARBA00022989"/>
    </source>
</evidence>
<reference evidence="15" key="1">
    <citation type="journal article" date="2019" name="Int. J. Syst. Evol. Microbiol.">
        <title>The Global Catalogue of Microorganisms (GCM) 10K type strain sequencing project: providing services to taxonomists for standard genome sequencing and annotation.</title>
        <authorList>
            <consortium name="The Broad Institute Genomics Platform"/>
            <consortium name="The Broad Institute Genome Sequencing Center for Infectious Disease"/>
            <person name="Wu L."/>
            <person name="Ma J."/>
        </authorList>
    </citation>
    <scope>NUCLEOTIDE SEQUENCE [LARGE SCALE GENOMIC DNA]</scope>
    <source>
        <strain evidence="15">CCUG 59685</strain>
    </source>
</reference>
<accession>A0ABW3GPJ4</accession>
<dbReference type="Pfam" id="PF01435">
    <property type="entry name" value="Peptidase_M48"/>
    <property type="match status" value="1"/>
</dbReference>
<keyword evidence="11 12" id="KW-0472">Membrane</keyword>
<evidence type="ECO:0000256" key="4">
    <source>
        <dbReference type="ARBA" id="ARBA00022670"/>
    </source>
</evidence>
<evidence type="ECO:0000256" key="1">
    <source>
        <dbReference type="ARBA" id="ARBA00001947"/>
    </source>
</evidence>
<feature type="transmembrane region" description="Helical" evidence="12">
    <location>
        <begin position="77"/>
        <end position="97"/>
    </location>
</feature>
<evidence type="ECO:0000256" key="2">
    <source>
        <dbReference type="ARBA" id="ARBA00004651"/>
    </source>
</evidence>
<gene>
    <name evidence="14" type="ORF">ACFQ1T_12940</name>
</gene>
<sequence length="634" mass="71757">MRETSLENLITRSERLAEQNYSTYFVRVILVSLLGFLILGFAILMALIPLALLIGLVALTFVAGGAVLLILLKLGKLLILMILPAFLMLKASFKVLFSRFDKPVGTELTPDQAPALWQKIKSLETALAGPKISHVLLTHDINAAIIQYPRFGLFGWETNYLMLGLPLLQGLTEGEAMAVIAHEYGHLSGDHSRWSGFIYRLRSTWARLHDMASGWRDWGSRYVAKMFGWYAPYFNAYSFVLARKNEYQADHVSVKIAGVENTASALLRVHVLYQLEKECLHAQIQQRVATEPTPMQDKSAVWQSIVNQTLEPGTLHRYIDLAYTYETNHLDTHPAIKDRLKAIGVELETLKTLPRADNSTSAADAWLGAELPHFTHKLDQEWQSNIKQNWSARHQDIQAQTATLNELLAKETLSADEQWQVIAIKEDLTPDQPQRAAIEAFVQQHPEHLQGRYRVGVYKLLDDDETGIDDLEYVMAQDESAILAACEQAYHYYAAKNPARADEYLQRYQARANKLQAIHQELSTLTPAATLAQHDLDDATVQQIRAVIASDAKDIKRVYLLKRVLDADNTKGDYLLAFEMPTFSLTDPSKKVIERLVSKEFPIHLFIVSLKSGAFKPFKKRIKKLGVEPVYERH</sequence>
<feature type="transmembrane region" description="Helical" evidence="12">
    <location>
        <begin position="50"/>
        <end position="72"/>
    </location>
</feature>
<evidence type="ECO:0000256" key="6">
    <source>
        <dbReference type="ARBA" id="ARBA00022723"/>
    </source>
</evidence>
<comment type="cofactor">
    <cofactor evidence="1">
        <name>Zn(2+)</name>
        <dbReference type="ChEBI" id="CHEBI:29105"/>
    </cofactor>
</comment>
<dbReference type="CDD" id="cd07328">
    <property type="entry name" value="M48_Ste24p_like"/>
    <property type="match status" value="1"/>
</dbReference>
<dbReference type="InterPro" id="IPR050083">
    <property type="entry name" value="HtpX_protease"/>
</dbReference>
<keyword evidence="15" id="KW-1185">Reference proteome</keyword>
<evidence type="ECO:0000259" key="13">
    <source>
        <dbReference type="Pfam" id="PF01435"/>
    </source>
</evidence>
<keyword evidence="9 12" id="KW-1133">Transmembrane helix</keyword>
<name>A0ABW3GPJ4_9PROT</name>
<evidence type="ECO:0000256" key="12">
    <source>
        <dbReference type="SAM" id="Phobius"/>
    </source>
</evidence>
<evidence type="ECO:0000256" key="3">
    <source>
        <dbReference type="ARBA" id="ARBA00022475"/>
    </source>
</evidence>
<feature type="domain" description="Peptidase M48" evidence="13">
    <location>
        <begin position="160"/>
        <end position="343"/>
    </location>
</feature>
<keyword evidence="5 12" id="KW-0812">Transmembrane</keyword>
<protein>
    <submittedName>
        <fullName evidence="14">M48 family metallopeptidase</fullName>
    </submittedName>
</protein>
<dbReference type="Gene3D" id="3.30.2010.10">
    <property type="entry name" value="Metalloproteases ('zincins'), catalytic domain"/>
    <property type="match status" value="1"/>
</dbReference>
<evidence type="ECO:0000256" key="11">
    <source>
        <dbReference type="ARBA" id="ARBA00023136"/>
    </source>
</evidence>
<dbReference type="PANTHER" id="PTHR43221">
    <property type="entry name" value="PROTEASE HTPX"/>
    <property type="match status" value="1"/>
</dbReference>
<proteinExistence type="predicted"/>
<evidence type="ECO:0000256" key="10">
    <source>
        <dbReference type="ARBA" id="ARBA00023049"/>
    </source>
</evidence>
<comment type="subcellular location">
    <subcellularLocation>
        <location evidence="2">Cell membrane</location>
        <topology evidence="2">Multi-pass membrane protein</topology>
    </subcellularLocation>
</comment>
<evidence type="ECO:0000313" key="15">
    <source>
        <dbReference type="Proteomes" id="UP001597106"/>
    </source>
</evidence>